<evidence type="ECO:0000313" key="2">
    <source>
        <dbReference type="EMBL" id="EGO56854.1"/>
    </source>
</evidence>
<evidence type="ECO:0000313" key="3">
    <source>
        <dbReference type="Proteomes" id="UP000008065"/>
    </source>
</evidence>
<name>F8MRA0_NEUT8</name>
<protein>
    <submittedName>
        <fullName evidence="2">Uncharacterized protein</fullName>
    </submittedName>
</protein>
<dbReference type="RefSeq" id="XP_009852413.1">
    <property type="nucleotide sequence ID" value="XM_009854111.1"/>
</dbReference>
<feature type="region of interest" description="Disordered" evidence="1">
    <location>
        <begin position="1"/>
        <end position="28"/>
    </location>
</feature>
<dbReference type="GeneID" id="20821866"/>
<sequence>MLDDEHLQGKVSMRAGSNRDGTAPEHDEDFFGVWRDSLDATTQPSTAACGVDDAAGSDIISKGFTFKAPLQVWSHEVTCNPAKHEPLPSIGTYLILTWRSDT</sequence>
<gene>
    <name evidence="2" type="ORF">NEUTE1DRAFT_102116</name>
</gene>
<dbReference type="EMBL" id="GL891305">
    <property type="protein sequence ID" value="EGO56854.1"/>
    <property type="molecule type" value="Genomic_DNA"/>
</dbReference>
<keyword evidence="3" id="KW-1185">Reference proteome</keyword>
<proteinExistence type="predicted"/>
<dbReference type="HOGENOM" id="CLU_2278230_0_0_1"/>
<dbReference type="Proteomes" id="UP000008065">
    <property type="component" value="Unassembled WGS sequence"/>
</dbReference>
<evidence type="ECO:0000256" key="1">
    <source>
        <dbReference type="SAM" id="MobiDB-lite"/>
    </source>
</evidence>
<accession>F8MRA0</accession>
<dbReference type="KEGG" id="nte:NEUTE1DRAFT102116"/>
<organism evidence="2 3">
    <name type="scientific">Neurospora tetrasperma (strain FGSC 2508 / ATCC MYA-4615 / P0657)</name>
    <dbReference type="NCBI Taxonomy" id="510951"/>
    <lineage>
        <taxon>Eukaryota</taxon>
        <taxon>Fungi</taxon>
        <taxon>Dikarya</taxon>
        <taxon>Ascomycota</taxon>
        <taxon>Pezizomycotina</taxon>
        <taxon>Sordariomycetes</taxon>
        <taxon>Sordariomycetidae</taxon>
        <taxon>Sordariales</taxon>
        <taxon>Sordariaceae</taxon>
        <taxon>Neurospora</taxon>
    </lineage>
</organism>
<reference evidence="3" key="1">
    <citation type="journal article" date="2011" name="Genetics">
        <title>Massive changes in genome architecture accompany the transition to self-fertility in the filamentous fungus Neurospora tetrasperma.</title>
        <authorList>
            <person name="Ellison C.E."/>
            <person name="Stajich J.E."/>
            <person name="Jacobson D.J."/>
            <person name="Natvig D.O."/>
            <person name="Lapidus A."/>
            <person name="Foster B."/>
            <person name="Aerts A."/>
            <person name="Riley R."/>
            <person name="Lindquist E.A."/>
            <person name="Grigoriev I.V."/>
            <person name="Taylor J.W."/>
        </authorList>
    </citation>
    <scope>NUCLEOTIDE SEQUENCE [LARGE SCALE GENOMIC DNA]</scope>
    <source>
        <strain evidence="3">FGSC 2508 / P0657</strain>
    </source>
</reference>
<dbReference type="VEuPathDB" id="FungiDB:NEUTE1DRAFT_102116"/>
<dbReference type="AlphaFoldDB" id="F8MRA0"/>